<evidence type="ECO:0008006" key="3">
    <source>
        <dbReference type="Google" id="ProtNLM"/>
    </source>
</evidence>
<dbReference type="OrthoDB" id="5279008at2759"/>
<comment type="caution">
    <text evidence="1">The sequence shown here is derived from an EMBL/GenBank/DDBJ whole genome shotgun (WGS) entry which is preliminary data.</text>
</comment>
<reference evidence="1 2" key="1">
    <citation type="submission" date="2017-10" db="EMBL/GenBank/DDBJ databases">
        <title>Development of genomic resources for the powdery mildew, Erysiphe pulchra.</title>
        <authorList>
            <person name="Wadl P.A."/>
            <person name="Mack B.M."/>
            <person name="Moore G."/>
            <person name="Beltz S.B."/>
        </authorList>
    </citation>
    <scope>NUCLEOTIDE SEQUENCE [LARGE SCALE GENOMIC DNA]</scope>
    <source>
        <strain evidence="1">Cflorida</strain>
    </source>
</reference>
<keyword evidence="2" id="KW-1185">Reference proteome</keyword>
<dbReference type="AlphaFoldDB" id="A0A2S4PIX0"/>
<dbReference type="SUPFAM" id="SSF81383">
    <property type="entry name" value="F-box domain"/>
    <property type="match status" value="1"/>
</dbReference>
<dbReference type="STRING" id="225359.A0A2S4PIX0"/>
<dbReference type="Proteomes" id="UP000237438">
    <property type="component" value="Unassembled WGS sequence"/>
</dbReference>
<proteinExistence type="predicted"/>
<feature type="non-terminal residue" evidence="1">
    <location>
        <position position="257"/>
    </location>
</feature>
<dbReference type="InterPro" id="IPR036047">
    <property type="entry name" value="F-box-like_dom_sf"/>
</dbReference>
<dbReference type="Gene3D" id="1.20.1280.50">
    <property type="match status" value="1"/>
</dbReference>
<gene>
    <name evidence="1" type="ORF">EPUL_006200</name>
</gene>
<name>A0A2S4PIX0_9PEZI</name>
<dbReference type="EMBL" id="PEDP01005505">
    <property type="protein sequence ID" value="POS81965.1"/>
    <property type="molecule type" value="Genomic_DNA"/>
</dbReference>
<accession>A0A2S4PIX0</accession>
<organism evidence="1 2">
    <name type="scientific">Erysiphe pulchra</name>
    <dbReference type="NCBI Taxonomy" id="225359"/>
    <lineage>
        <taxon>Eukaryota</taxon>
        <taxon>Fungi</taxon>
        <taxon>Dikarya</taxon>
        <taxon>Ascomycota</taxon>
        <taxon>Pezizomycotina</taxon>
        <taxon>Leotiomycetes</taxon>
        <taxon>Erysiphales</taxon>
        <taxon>Erysiphaceae</taxon>
        <taxon>Erysiphe</taxon>
    </lineage>
</organism>
<evidence type="ECO:0000313" key="1">
    <source>
        <dbReference type="EMBL" id="POS81965.1"/>
    </source>
</evidence>
<protein>
    <recommendedName>
        <fullName evidence="3">F-box domain-containing protein</fullName>
    </recommendedName>
</protein>
<evidence type="ECO:0000313" key="2">
    <source>
        <dbReference type="Proteomes" id="UP000237438"/>
    </source>
</evidence>
<sequence>MEPRDIMRRISHKLCFEIADHLYFEDLLRVRLVSRSWYQAFCKTDICAHAIQKQTSLPLEQFFQRFGVNYAELDDKKKDECHRKYMINRIRREHGIASSIFELEYDLNEFIRFRYSEGRVVIIFHDKFIVEDLKTRKKSHFQYPRTAHRRWTGSPWLEGQFLISSFSIKGGNSLLVIWNLISRHRYLIPIDLRIYDATSYLNQVGLVFTDFKDFQEKLFFFTWNEDSGLQRLMTIQKYGNQNQKIIYAQISFHPSKK</sequence>